<dbReference type="GeneID" id="59350539"/>
<dbReference type="PANTHER" id="PTHR23113:SF368">
    <property type="entry name" value="CELL DIVISION CONTROL PROTEIN 25"/>
    <property type="match status" value="1"/>
</dbReference>
<feature type="region of interest" description="Disordered" evidence="3">
    <location>
        <begin position="64"/>
        <end position="114"/>
    </location>
</feature>
<keyword evidence="7" id="KW-1185">Reference proteome</keyword>
<evidence type="ECO:0000259" key="5">
    <source>
        <dbReference type="PROSITE" id="PS50212"/>
    </source>
</evidence>
<protein>
    <submittedName>
        <fullName evidence="6">Ras guanyl-nucleotide exchange factor</fullName>
    </submittedName>
</protein>
<dbReference type="InterPro" id="IPR008937">
    <property type="entry name" value="Ras-like_GEF"/>
</dbReference>
<dbReference type="Gene3D" id="1.10.840.10">
    <property type="entry name" value="Ras guanine-nucleotide exchange factors catalytic domain"/>
    <property type="match status" value="1"/>
</dbReference>
<reference evidence="6" key="1">
    <citation type="submission" date="2020-05" db="EMBL/GenBank/DDBJ databases">
        <title>Mycena genomes resolve the evolution of fungal bioluminescence.</title>
        <authorList>
            <person name="Tsai I.J."/>
        </authorList>
    </citation>
    <scope>NUCLEOTIDE SEQUENCE</scope>
    <source>
        <strain evidence="6">171206Taipei</strain>
    </source>
</reference>
<dbReference type="InterPro" id="IPR000651">
    <property type="entry name" value="Ras-like_Gua-exchang_fac_N"/>
</dbReference>
<dbReference type="InterPro" id="IPR001895">
    <property type="entry name" value="RASGEF_cat_dom"/>
</dbReference>
<dbReference type="OrthoDB" id="28357at2759"/>
<keyword evidence="1 2" id="KW-0344">Guanine-nucleotide releasing factor</keyword>
<organism evidence="6 7">
    <name type="scientific">Mycena indigotica</name>
    <dbReference type="NCBI Taxonomy" id="2126181"/>
    <lineage>
        <taxon>Eukaryota</taxon>
        <taxon>Fungi</taxon>
        <taxon>Dikarya</taxon>
        <taxon>Basidiomycota</taxon>
        <taxon>Agaricomycotina</taxon>
        <taxon>Agaricomycetes</taxon>
        <taxon>Agaricomycetidae</taxon>
        <taxon>Agaricales</taxon>
        <taxon>Marasmiineae</taxon>
        <taxon>Mycenaceae</taxon>
        <taxon>Mycena</taxon>
    </lineage>
</organism>
<proteinExistence type="predicted"/>
<sequence length="259" mass="29163">MRICHLLEEWIRDYPYDFKVRGTPSALSALFKSMTSKTYLLHYGADFLPFHELLPNLVDKDAADYPEDESDYDDDEKSAVLTLGSPHSSDPELPAAARSPSSKVKTPATSREHKGSIPFSAKLVCAPPALNGPGLESENIAQEITRLELFLDIKPRHWLRYPFVSGKKDPATNSIARLNDFSNHLAVWVVSMILCHDKHKMRAKLIEKMVKIAQKLRGLNYYAALRAFVAGINHSTFPGDPIMEHIKAKSPDQEWTTTF</sequence>
<dbReference type="GO" id="GO:0005886">
    <property type="term" value="C:plasma membrane"/>
    <property type="evidence" value="ECO:0007669"/>
    <property type="project" value="TreeGrafter"/>
</dbReference>
<dbReference type="InterPro" id="IPR036964">
    <property type="entry name" value="RASGEF_cat_dom_sf"/>
</dbReference>
<dbReference type="InterPro" id="IPR023578">
    <property type="entry name" value="Ras_GEF_dom_sf"/>
</dbReference>
<gene>
    <name evidence="6" type="ORF">MIND_01149200</name>
</gene>
<evidence type="ECO:0000259" key="4">
    <source>
        <dbReference type="PROSITE" id="PS50009"/>
    </source>
</evidence>
<dbReference type="Proteomes" id="UP000636479">
    <property type="component" value="Unassembled WGS sequence"/>
</dbReference>
<evidence type="ECO:0000256" key="2">
    <source>
        <dbReference type="PROSITE-ProRule" id="PRU00168"/>
    </source>
</evidence>
<dbReference type="Pfam" id="PF00617">
    <property type="entry name" value="RasGEF"/>
    <property type="match status" value="1"/>
</dbReference>
<comment type="caution">
    <text evidence="6">The sequence shown here is derived from an EMBL/GenBank/DDBJ whole genome shotgun (WGS) entry which is preliminary data.</text>
</comment>
<dbReference type="GO" id="GO:0005085">
    <property type="term" value="F:guanyl-nucleotide exchange factor activity"/>
    <property type="evidence" value="ECO:0007669"/>
    <property type="project" value="UniProtKB-KW"/>
</dbReference>
<name>A0A8H6S793_9AGAR</name>
<dbReference type="PANTHER" id="PTHR23113">
    <property type="entry name" value="GUANINE NUCLEOTIDE EXCHANGE FACTOR"/>
    <property type="match status" value="1"/>
</dbReference>
<feature type="domain" description="N-terminal Ras-GEF" evidence="5">
    <location>
        <begin position="1"/>
        <end position="58"/>
    </location>
</feature>
<feature type="compositionally biased region" description="Acidic residues" evidence="3">
    <location>
        <begin position="64"/>
        <end position="76"/>
    </location>
</feature>
<accession>A0A8H6S793</accession>
<evidence type="ECO:0000313" key="6">
    <source>
        <dbReference type="EMBL" id="KAF7293692.1"/>
    </source>
</evidence>
<dbReference type="SUPFAM" id="SSF48366">
    <property type="entry name" value="Ras GEF"/>
    <property type="match status" value="1"/>
</dbReference>
<evidence type="ECO:0000313" key="7">
    <source>
        <dbReference type="Proteomes" id="UP000636479"/>
    </source>
</evidence>
<evidence type="ECO:0000256" key="1">
    <source>
        <dbReference type="ARBA" id="ARBA00022658"/>
    </source>
</evidence>
<evidence type="ECO:0000256" key="3">
    <source>
        <dbReference type="SAM" id="MobiDB-lite"/>
    </source>
</evidence>
<dbReference type="RefSeq" id="XP_037215855.1">
    <property type="nucleotide sequence ID" value="XM_037368023.1"/>
</dbReference>
<feature type="compositionally biased region" description="Polar residues" evidence="3">
    <location>
        <begin position="99"/>
        <end position="109"/>
    </location>
</feature>
<feature type="domain" description="Ras-GEF" evidence="4">
    <location>
        <begin position="136"/>
        <end position="259"/>
    </location>
</feature>
<dbReference type="PROSITE" id="PS50009">
    <property type="entry name" value="RASGEF_CAT"/>
    <property type="match status" value="1"/>
</dbReference>
<dbReference type="AlphaFoldDB" id="A0A8H6S793"/>
<dbReference type="EMBL" id="JACAZF010000010">
    <property type="protein sequence ID" value="KAF7293692.1"/>
    <property type="molecule type" value="Genomic_DNA"/>
</dbReference>
<dbReference type="PROSITE" id="PS50212">
    <property type="entry name" value="RASGEF_NTER"/>
    <property type="match status" value="1"/>
</dbReference>
<dbReference type="GO" id="GO:0007265">
    <property type="term" value="P:Ras protein signal transduction"/>
    <property type="evidence" value="ECO:0007669"/>
    <property type="project" value="TreeGrafter"/>
</dbReference>